<sequence length="132" mass="14766">MKMKRILAILTCVLLFASFTAFSTNSSEIVDALKANNATQVSKYFDSAVDFKLPGKDEVKNVSKNQATQILKSFYSEQDIKSFELTSKREMAGLVILPANLRPHPEAIILPLCSRPVDQQLPLSLFESINRM</sequence>
<name>A0A5B8VHY2_9BACT</name>
<feature type="signal peptide" evidence="1">
    <location>
        <begin position="1"/>
        <end position="23"/>
    </location>
</feature>
<dbReference type="EMBL" id="CP042434">
    <property type="protein sequence ID" value="QEC70899.1"/>
    <property type="molecule type" value="Genomic_DNA"/>
</dbReference>
<dbReference type="KEGG" id="agi:FSB73_03615"/>
<dbReference type="Pfam" id="PF16022">
    <property type="entry name" value="DUF4783"/>
    <property type="match status" value="1"/>
</dbReference>
<keyword evidence="1" id="KW-0732">Signal</keyword>
<evidence type="ECO:0000313" key="2">
    <source>
        <dbReference type="EMBL" id="QEC70899.1"/>
    </source>
</evidence>
<protein>
    <submittedName>
        <fullName evidence="2">DUF4783 domain-containing protein</fullName>
    </submittedName>
</protein>
<dbReference type="Gene3D" id="3.10.450.50">
    <property type="match status" value="1"/>
</dbReference>
<gene>
    <name evidence="2" type="ORF">FSB73_03615</name>
</gene>
<organism evidence="2 3">
    <name type="scientific">Arachidicoccus ginsenosidivorans</name>
    <dbReference type="NCBI Taxonomy" id="496057"/>
    <lineage>
        <taxon>Bacteria</taxon>
        <taxon>Pseudomonadati</taxon>
        <taxon>Bacteroidota</taxon>
        <taxon>Chitinophagia</taxon>
        <taxon>Chitinophagales</taxon>
        <taxon>Chitinophagaceae</taxon>
        <taxon>Arachidicoccus</taxon>
    </lineage>
</organism>
<evidence type="ECO:0000313" key="3">
    <source>
        <dbReference type="Proteomes" id="UP000321291"/>
    </source>
</evidence>
<feature type="chain" id="PRO_5022801214" evidence="1">
    <location>
        <begin position="24"/>
        <end position="132"/>
    </location>
</feature>
<dbReference type="Proteomes" id="UP000321291">
    <property type="component" value="Chromosome"/>
</dbReference>
<reference evidence="2 3" key="1">
    <citation type="journal article" date="2017" name="Int. J. Syst. Evol. Microbiol.">
        <title>Arachidicoccus ginsenosidivorans sp. nov., with ginsenoside-converting activity isolated from ginseng cultivating soil.</title>
        <authorList>
            <person name="Siddiqi M.Z."/>
            <person name="Aslam Z."/>
            <person name="Im W.T."/>
        </authorList>
    </citation>
    <scope>NUCLEOTIDE SEQUENCE [LARGE SCALE GENOMIC DNA]</scope>
    <source>
        <strain evidence="2 3">Gsoil 809</strain>
    </source>
</reference>
<keyword evidence="3" id="KW-1185">Reference proteome</keyword>
<proteinExistence type="predicted"/>
<dbReference type="InterPro" id="IPR031977">
    <property type="entry name" value="DUF4783"/>
</dbReference>
<evidence type="ECO:0000256" key="1">
    <source>
        <dbReference type="SAM" id="SignalP"/>
    </source>
</evidence>
<dbReference type="AlphaFoldDB" id="A0A5B8VHY2"/>
<accession>A0A5B8VHY2</accession>